<keyword evidence="7" id="KW-1185">Reference proteome</keyword>
<keyword evidence="2" id="KW-0479">Metal-binding</keyword>
<name>A0A5P9JV68_9HYPH</name>
<keyword evidence="5" id="KW-0119">Carbohydrate metabolism</keyword>
<dbReference type="InterPro" id="IPR006879">
    <property type="entry name" value="YdjC-like"/>
</dbReference>
<evidence type="ECO:0000256" key="1">
    <source>
        <dbReference type="ARBA" id="ARBA00001946"/>
    </source>
</evidence>
<reference evidence="6 7" key="1">
    <citation type="submission" date="2019-10" db="EMBL/GenBank/DDBJ databases">
        <title>Isolation, Identification of Microvirga thermotolerans HR1, a novel thermophilic bacterium and Comparative Genomics of the genus Microvirga.</title>
        <authorList>
            <person name="Li J."/>
            <person name="Zhang W."/>
            <person name="Lin M."/>
            <person name="Wang J."/>
        </authorList>
    </citation>
    <scope>NUCLEOTIDE SEQUENCE [LARGE SCALE GENOMIC DNA]</scope>
    <source>
        <strain evidence="6 7">HR1</strain>
    </source>
</reference>
<dbReference type="GO" id="GO:0005975">
    <property type="term" value="P:carbohydrate metabolic process"/>
    <property type="evidence" value="ECO:0007669"/>
    <property type="project" value="InterPro"/>
</dbReference>
<evidence type="ECO:0000313" key="6">
    <source>
        <dbReference type="EMBL" id="QFU16001.1"/>
    </source>
</evidence>
<dbReference type="GO" id="GO:0016787">
    <property type="term" value="F:hydrolase activity"/>
    <property type="evidence" value="ECO:0007669"/>
    <property type="project" value="UniProtKB-KW"/>
</dbReference>
<evidence type="ECO:0000256" key="3">
    <source>
        <dbReference type="ARBA" id="ARBA00022801"/>
    </source>
</evidence>
<evidence type="ECO:0000256" key="2">
    <source>
        <dbReference type="ARBA" id="ARBA00022723"/>
    </source>
</evidence>
<dbReference type="InterPro" id="IPR011330">
    <property type="entry name" value="Glyco_hydro/deAcase_b/a-brl"/>
</dbReference>
<dbReference type="AlphaFoldDB" id="A0A5P9JV68"/>
<evidence type="ECO:0000256" key="5">
    <source>
        <dbReference type="ARBA" id="ARBA00023277"/>
    </source>
</evidence>
<gene>
    <name evidence="6" type="ORF">GDR74_07060</name>
</gene>
<accession>A0A5P9JV68</accession>
<dbReference type="Pfam" id="PF04794">
    <property type="entry name" value="YdjC"/>
    <property type="match status" value="1"/>
</dbReference>
<dbReference type="RefSeq" id="WP_152585646.1">
    <property type="nucleotide sequence ID" value="NZ_CP045423.1"/>
</dbReference>
<sequence length="291" mass="30858">MSAQRQVVLCADDFGLTDGVSRGILDLIGRGRVSATGAMTNMPGWRRAAPGLRPYMGRIGIGLHLNLTVGAPIQPMPHLAPDGSFPPLGRLLSGALRGRLSVEEIREEIRRQLVAFELVHGAAPDFVDGHQHVHVLPPVRQALFAVLVEGGYAGRLWLRDPSDLATSILRRPVGRGKALIVKALARGFRAQARAAGFRTNEGFSGFAPLDLSIPPGRVFASALSNLGPQPVVMCHPGHGDDALRGLDPAVESRPEELAYLNSDAFGALLEERGVALCPAPSATVPARQPAA</sequence>
<keyword evidence="3" id="KW-0378">Hydrolase</keyword>
<keyword evidence="4" id="KW-0460">Magnesium</keyword>
<dbReference type="GO" id="GO:0019213">
    <property type="term" value="F:deacetylase activity"/>
    <property type="evidence" value="ECO:0007669"/>
    <property type="project" value="TreeGrafter"/>
</dbReference>
<dbReference type="EMBL" id="CP045423">
    <property type="protein sequence ID" value="QFU16001.1"/>
    <property type="molecule type" value="Genomic_DNA"/>
</dbReference>
<evidence type="ECO:0000313" key="7">
    <source>
        <dbReference type="Proteomes" id="UP000325614"/>
    </source>
</evidence>
<organism evidence="6 7">
    <name type="scientific">Microvirga thermotolerans</name>
    <dbReference type="NCBI Taxonomy" id="2651334"/>
    <lineage>
        <taxon>Bacteria</taxon>
        <taxon>Pseudomonadati</taxon>
        <taxon>Pseudomonadota</taxon>
        <taxon>Alphaproteobacteria</taxon>
        <taxon>Hyphomicrobiales</taxon>
        <taxon>Methylobacteriaceae</taxon>
        <taxon>Microvirga</taxon>
    </lineage>
</organism>
<dbReference type="PANTHER" id="PTHR31609:SF1">
    <property type="entry name" value="CARBOHYDRATE DEACETYLASE"/>
    <property type="match status" value="1"/>
</dbReference>
<dbReference type="Proteomes" id="UP000325614">
    <property type="component" value="Chromosome"/>
</dbReference>
<dbReference type="SUPFAM" id="SSF88713">
    <property type="entry name" value="Glycoside hydrolase/deacetylase"/>
    <property type="match status" value="1"/>
</dbReference>
<proteinExistence type="predicted"/>
<dbReference type="Gene3D" id="3.20.20.370">
    <property type="entry name" value="Glycoside hydrolase/deacetylase"/>
    <property type="match status" value="1"/>
</dbReference>
<evidence type="ECO:0000256" key="4">
    <source>
        <dbReference type="ARBA" id="ARBA00022842"/>
    </source>
</evidence>
<protein>
    <submittedName>
        <fullName evidence="6">ChbG/HpnK family deacetylase</fullName>
    </submittedName>
</protein>
<comment type="cofactor">
    <cofactor evidence="1">
        <name>Mg(2+)</name>
        <dbReference type="ChEBI" id="CHEBI:18420"/>
    </cofactor>
</comment>
<dbReference type="GO" id="GO:0046872">
    <property type="term" value="F:metal ion binding"/>
    <property type="evidence" value="ECO:0007669"/>
    <property type="project" value="UniProtKB-KW"/>
</dbReference>
<dbReference type="KEGG" id="mico:GDR74_07060"/>
<dbReference type="CDD" id="cd10807">
    <property type="entry name" value="YdjC_like_3"/>
    <property type="match status" value="1"/>
</dbReference>
<dbReference type="PANTHER" id="PTHR31609">
    <property type="entry name" value="YDJC DEACETYLASE FAMILY MEMBER"/>
    <property type="match status" value="1"/>
</dbReference>